<organism evidence="9 10">
    <name type="scientific">Microvirga guangxiensis</name>
    <dbReference type="NCBI Taxonomy" id="549386"/>
    <lineage>
        <taxon>Bacteria</taxon>
        <taxon>Pseudomonadati</taxon>
        <taxon>Pseudomonadota</taxon>
        <taxon>Alphaproteobacteria</taxon>
        <taxon>Hyphomicrobiales</taxon>
        <taxon>Methylobacteriaceae</taxon>
        <taxon>Microvirga</taxon>
    </lineage>
</organism>
<sequence length="183" mass="20314">MAADTALKDQMLAAIPHLRAFAISLCGSVDRADDLVQGALLKGLSNFDKFQPGTSMQAWLFTILRNDFLTQARRKKREVEDPEGAWAEKVAVLPEQGSRLDFDDMLKALGKLPVDQREALLLVTAEGLTYEEAARICGTNIGTIKSRINRARRRLAELLHFDAHDDLGPDRLVRAALFMHTSA</sequence>
<comment type="similarity">
    <text evidence="1 6">Belongs to the sigma-70 factor family. ECF subfamily.</text>
</comment>
<dbReference type="SUPFAM" id="SSF88659">
    <property type="entry name" value="Sigma3 and sigma4 domains of RNA polymerase sigma factors"/>
    <property type="match status" value="1"/>
</dbReference>
<dbReference type="Pfam" id="PF04542">
    <property type="entry name" value="Sigma70_r2"/>
    <property type="match status" value="1"/>
</dbReference>
<dbReference type="OrthoDB" id="9803470at2"/>
<dbReference type="NCBIfam" id="NF009199">
    <property type="entry name" value="PRK12547.1"/>
    <property type="match status" value="1"/>
</dbReference>
<dbReference type="STRING" id="549386.SAMN02927923_01426"/>
<evidence type="ECO:0000256" key="1">
    <source>
        <dbReference type="ARBA" id="ARBA00010641"/>
    </source>
</evidence>
<dbReference type="GO" id="GO:0016987">
    <property type="term" value="F:sigma factor activity"/>
    <property type="evidence" value="ECO:0007669"/>
    <property type="project" value="UniProtKB-KW"/>
</dbReference>
<protein>
    <recommendedName>
        <fullName evidence="6">RNA polymerase sigma factor</fullName>
    </recommendedName>
</protein>
<keyword evidence="4 6" id="KW-0238">DNA-binding</keyword>
<accession>A0A1G5GB98</accession>
<dbReference type="SUPFAM" id="SSF88946">
    <property type="entry name" value="Sigma2 domain of RNA polymerase sigma factors"/>
    <property type="match status" value="1"/>
</dbReference>
<dbReference type="Gene3D" id="1.10.10.10">
    <property type="entry name" value="Winged helix-like DNA-binding domain superfamily/Winged helix DNA-binding domain"/>
    <property type="match status" value="1"/>
</dbReference>
<dbReference type="PROSITE" id="PS01063">
    <property type="entry name" value="SIGMA70_ECF"/>
    <property type="match status" value="1"/>
</dbReference>
<dbReference type="Proteomes" id="UP000199569">
    <property type="component" value="Unassembled WGS sequence"/>
</dbReference>
<dbReference type="InterPro" id="IPR013324">
    <property type="entry name" value="RNA_pol_sigma_r3/r4-like"/>
</dbReference>
<dbReference type="GO" id="GO:0003677">
    <property type="term" value="F:DNA binding"/>
    <property type="evidence" value="ECO:0007669"/>
    <property type="project" value="UniProtKB-KW"/>
</dbReference>
<dbReference type="RefSeq" id="WP_091132588.1">
    <property type="nucleotide sequence ID" value="NZ_FMVJ01000004.1"/>
</dbReference>
<evidence type="ECO:0000256" key="6">
    <source>
        <dbReference type="RuleBase" id="RU000716"/>
    </source>
</evidence>
<dbReference type="InterPro" id="IPR014284">
    <property type="entry name" value="RNA_pol_sigma-70_dom"/>
</dbReference>
<dbReference type="Gene3D" id="1.10.1740.10">
    <property type="match status" value="1"/>
</dbReference>
<dbReference type="NCBIfam" id="TIGR02937">
    <property type="entry name" value="sigma70-ECF"/>
    <property type="match status" value="1"/>
</dbReference>
<evidence type="ECO:0000256" key="5">
    <source>
        <dbReference type="ARBA" id="ARBA00023163"/>
    </source>
</evidence>
<dbReference type="EMBL" id="FMVJ01000004">
    <property type="protein sequence ID" value="SCY48008.1"/>
    <property type="molecule type" value="Genomic_DNA"/>
</dbReference>
<dbReference type="CDD" id="cd06171">
    <property type="entry name" value="Sigma70_r4"/>
    <property type="match status" value="1"/>
</dbReference>
<evidence type="ECO:0000256" key="4">
    <source>
        <dbReference type="ARBA" id="ARBA00023125"/>
    </source>
</evidence>
<proteinExistence type="inferred from homology"/>
<dbReference type="InterPro" id="IPR013325">
    <property type="entry name" value="RNA_pol_sigma_r2"/>
</dbReference>
<evidence type="ECO:0000259" key="7">
    <source>
        <dbReference type="Pfam" id="PF04542"/>
    </source>
</evidence>
<reference evidence="9 10" key="1">
    <citation type="submission" date="2016-10" db="EMBL/GenBank/DDBJ databases">
        <authorList>
            <person name="de Groot N.N."/>
        </authorList>
    </citation>
    <scope>NUCLEOTIDE SEQUENCE [LARGE SCALE GENOMIC DNA]</scope>
    <source>
        <strain evidence="9 10">CGMCC 1.7666</strain>
    </source>
</reference>
<name>A0A1G5GB98_9HYPH</name>
<dbReference type="PANTHER" id="PTHR43133">
    <property type="entry name" value="RNA POLYMERASE ECF-TYPE SIGMA FACTO"/>
    <property type="match status" value="1"/>
</dbReference>
<evidence type="ECO:0000313" key="10">
    <source>
        <dbReference type="Proteomes" id="UP000199569"/>
    </source>
</evidence>
<dbReference type="InterPro" id="IPR039425">
    <property type="entry name" value="RNA_pol_sigma-70-like"/>
</dbReference>
<evidence type="ECO:0000256" key="2">
    <source>
        <dbReference type="ARBA" id="ARBA00023015"/>
    </source>
</evidence>
<evidence type="ECO:0000313" key="9">
    <source>
        <dbReference type="EMBL" id="SCY48008.1"/>
    </source>
</evidence>
<dbReference type="InterPro" id="IPR007627">
    <property type="entry name" value="RNA_pol_sigma70_r2"/>
</dbReference>
<keyword evidence="3 6" id="KW-0731">Sigma factor</keyword>
<keyword evidence="2 6" id="KW-0805">Transcription regulation</keyword>
<keyword evidence="5 6" id="KW-0804">Transcription</keyword>
<dbReference type="InterPro" id="IPR000838">
    <property type="entry name" value="RNA_pol_sigma70_ECF_CS"/>
</dbReference>
<feature type="domain" description="RNA polymerase sigma factor 70 region 4 type 2" evidence="8">
    <location>
        <begin position="104"/>
        <end position="155"/>
    </location>
</feature>
<keyword evidence="10" id="KW-1185">Reference proteome</keyword>
<dbReference type="InterPro" id="IPR036388">
    <property type="entry name" value="WH-like_DNA-bd_sf"/>
</dbReference>
<dbReference type="Pfam" id="PF08281">
    <property type="entry name" value="Sigma70_r4_2"/>
    <property type="match status" value="1"/>
</dbReference>
<evidence type="ECO:0000259" key="8">
    <source>
        <dbReference type="Pfam" id="PF08281"/>
    </source>
</evidence>
<feature type="domain" description="RNA polymerase sigma-70 region 2" evidence="7">
    <location>
        <begin position="16"/>
        <end position="77"/>
    </location>
</feature>
<dbReference type="GO" id="GO:0006352">
    <property type="term" value="P:DNA-templated transcription initiation"/>
    <property type="evidence" value="ECO:0007669"/>
    <property type="project" value="InterPro"/>
</dbReference>
<gene>
    <name evidence="9" type="ORF">SAMN02927923_01426</name>
</gene>
<dbReference type="PANTHER" id="PTHR43133:SF25">
    <property type="entry name" value="RNA POLYMERASE SIGMA FACTOR RFAY-RELATED"/>
    <property type="match status" value="1"/>
</dbReference>
<dbReference type="InterPro" id="IPR013249">
    <property type="entry name" value="RNA_pol_sigma70_r4_t2"/>
</dbReference>
<dbReference type="AlphaFoldDB" id="A0A1G5GB98"/>
<evidence type="ECO:0000256" key="3">
    <source>
        <dbReference type="ARBA" id="ARBA00023082"/>
    </source>
</evidence>